<dbReference type="PANTHER" id="PTHR14155:SF263">
    <property type="entry name" value="E3 UBIQUITIN-PROTEIN LIGASE ATL6"/>
    <property type="match status" value="1"/>
</dbReference>
<dbReference type="EMBL" id="KZ451948">
    <property type="protein sequence ID" value="PKA59493.1"/>
    <property type="molecule type" value="Genomic_DNA"/>
</dbReference>
<evidence type="ECO:0000256" key="3">
    <source>
        <dbReference type="ARBA" id="ARBA00004906"/>
    </source>
</evidence>
<dbReference type="PANTHER" id="PTHR14155">
    <property type="entry name" value="RING FINGER DOMAIN-CONTAINING"/>
    <property type="match status" value="1"/>
</dbReference>
<evidence type="ECO:0000256" key="5">
    <source>
        <dbReference type="ARBA" id="ARBA00022679"/>
    </source>
</evidence>
<keyword evidence="5 18" id="KW-0808">Transferase</keyword>
<keyword evidence="10" id="KW-0862">Zinc</keyword>
<feature type="compositionally biased region" description="Polar residues" evidence="15">
    <location>
        <begin position="385"/>
        <end position="394"/>
    </location>
</feature>
<evidence type="ECO:0000256" key="15">
    <source>
        <dbReference type="SAM" id="MobiDB-lite"/>
    </source>
</evidence>
<protein>
    <recommendedName>
        <fullName evidence="4">RING-type E3 ubiquitin transferase</fullName>
        <ecNumber evidence="4">2.3.2.27</ecNumber>
    </recommendedName>
</protein>
<evidence type="ECO:0000256" key="7">
    <source>
        <dbReference type="ARBA" id="ARBA00022723"/>
    </source>
</evidence>
<feature type="region of interest" description="Disordered" evidence="15">
    <location>
        <begin position="341"/>
        <end position="394"/>
    </location>
</feature>
<evidence type="ECO:0000256" key="11">
    <source>
        <dbReference type="ARBA" id="ARBA00022989"/>
    </source>
</evidence>
<reference evidence="18 19" key="1">
    <citation type="journal article" date="2017" name="Nature">
        <title>The Apostasia genome and the evolution of orchids.</title>
        <authorList>
            <person name="Zhang G.Q."/>
            <person name="Liu K.W."/>
            <person name="Li Z."/>
            <person name="Lohaus R."/>
            <person name="Hsiao Y.Y."/>
            <person name="Niu S.C."/>
            <person name="Wang J.Y."/>
            <person name="Lin Y.C."/>
            <person name="Xu Q."/>
            <person name="Chen L.J."/>
            <person name="Yoshida K."/>
            <person name="Fujiwara S."/>
            <person name="Wang Z.W."/>
            <person name="Zhang Y.Q."/>
            <person name="Mitsuda N."/>
            <person name="Wang M."/>
            <person name="Liu G.H."/>
            <person name="Pecoraro L."/>
            <person name="Huang H.X."/>
            <person name="Xiao X.J."/>
            <person name="Lin M."/>
            <person name="Wu X.Y."/>
            <person name="Wu W.L."/>
            <person name="Chen Y.Y."/>
            <person name="Chang S.B."/>
            <person name="Sakamoto S."/>
            <person name="Ohme-Takagi M."/>
            <person name="Yagi M."/>
            <person name="Zeng S.J."/>
            <person name="Shen C.Y."/>
            <person name="Yeh C.M."/>
            <person name="Luo Y.B."/>
            <person name="Tsai W.C."/>
            <person name="Van de Peer Y."/>
            <person name="Liu Z.J."/>
        </authorList>
    </citation>
    <scope>NUCLEOTIDE SEQUENCE [LARGE SCALE GENOMIC DNA]</scope>
    <source>
        <strain evidence="19">cv. Shenzhen</strain>
        <tissue evidence="18">Stem</tissue>
    </source>
</reference>
<evidence type="ECO:0000256" key="2">
    <source>
        <dbReference type="ARBA" id="ARBA00004167"/>
    </source>
</evidence>
<dbReference type="PROSITE" id="PS50089">
    <property type="entry name" value="ZF_RING_2"/>
    <property type="match status" value="1"/>
</dbReference>
<evidence type="ECO:0000256" key="13">
    <source>
        <dbReference type="ARBA" id="ARBA00024209"/>
    </source>
</evidence>
<evidence type="ECO:0000256" key="1">
    <source>
        <dbReference type="ARBA" id="ARBA00000900"/>
    </source>
</evidence>
<dbReference type="EC" id="2.3.2.27" evidence="4"/>
<dbReference type="SMART" id="SM00184">
    <property type="entry name" value="RING"/>
    <property type="match status" value="1"/>
</dbReference>
<keyword evidence="11 16" id="KW-1133">Transmembrane helix</keyword>
<feature type="compositionally biased region" description="Gly residues" evidence="15">
    <location>
        <begin position="346"/>
        <end position="356"/>
    </location>
</feature>
<accession>A0A2I0AVC2</accession>
<dbReference type="AlphaFoldDB" id="A0A2I0AVC2"/>
<evidence type="ECO:0000256" key="8">
    <source>
        <dbReference type="ARBA" id="ARBA00022771"/>
    </source>
</evidence>
<sequence>MAAKSRSQITLPLDGLHKILAFLAPLLLVPLPAAGQLTQPSPEANDNPYSTSVSPALAVIIVAIVSSVFFLAFFTIYLRRCAGDRSAVSPAGLAGTVGGRRRATRGLDPAILNTFPTMVYSEIKKLKIEKETLECAVCLCEFEDDEILRLLPRCDHVFHRDCVDVWLATHVTCPVCRRNLAADEDPSPETDQVAVTVENEGDEGVQGEDRQEELAELVRIGSQRREAAALMRSRSGSTRRGPPATRSAGDWAAAFAAAAAGDGERFRLRLPEDVRQEILSSQQLRRSATYASFWRRREGSSRRGYRDGGGGGWRSLRLGRSVRWWGRSLSARSTGEAAVEASVSGADGGSSKGGTFGMIKGPLTRVDGGSGGDGIAGWAKPEGGETSTARLPEV</sequence>
<name>A0A2I0AVC2_9ASPA</name>
<comment type="pathway">
    <text evidence="3">Protein modification; protein ubiquitination.</text>
</comment>
<organism evidence="18 19">
    <name type="scientific">Apostasia shenzhenica</name>
    <dbReference type="NCBI Taxonomy" id="1088818"/>
    <lineage>
        <taxon>Eukaryota</taxon>
        <taxon>Viridiplantae</taxon>
        <taxon>Streptophyta</taxon>
        <taxon>Embryophyta</taxon>
        <taxon>Tracheophyta</taxon>
        <taxon>Spermatophyta</taxon>
        <taxon>Magnoliopsida</taxon>
        <taxon>Liliopsida</taxon>
        <taxon>Asparagales</taxon>
        <taxon>Orchidaceae</taxon>
        <taxon>Apostasioideae</taxon>
        <taxon>Apostasia</taxon>
    </lineage>
</organism>
<comment type="subcellular location">
    <subcellularLocation>
        <location evidence="2">Membrane</location>
        <topology evidence="2">Single-pass membrane protein</topology>
    </subcellularLocation>
</comment>
<gene>
    <name evidence="18" type="primary">ATL6</name>
    <name evidence="18" type="ORF">AXF42_Ash016517</name>
</gene>
<keyword evidence="6 16" id="KW-0812">Transmembrane</keyword>
<dbReference type="CDD" id="cd16461">
    <property type="entry name" value="RING-H2_EL5-like"/>
    <property type="match status" value="1"/>
</dbReference>
<evidence type="ECO:0000256" key="9">
    <source>
        <dbReference type="ARBA" id="ARBA00022786"/>
    </source>
</evidence>
<dbReference type="SUPFAM" id="SSF57850">
    <property type="entry name" value="RING/U-box"/>
    <property type="match status" value="1"/>
</dbReference>
<dbReference type="STRING" id="1088818.A0A2I0AVC2"/>
<keyword evidence="18" id="KW-0012">Acyltransferase</keyword>
<dbReference type="Proteomes" id="UP000236161">
    <property type="component" value="Unassembled WGS sequence"/>
</dbReference>
<evidence type="ECO:0000256" key="4">
    <source>
        <dbReference type="ARBA" id="ARBA00012483"/>
    </source>
</evidence>
<dbReference type="GO" id="GO:0061630">
    <property type="term" value="F:ubiquitin protein ligase activity"/>
    <property type="evidence" value="ECO:0007669"/>
    <property type="project" value="UniProtKB-EC"/>
</dbReference>
<evidence type="ECO:0000259" key="17">
    <source>
        <dbReference type="PROSITE" id="PS50089"/>
    </source>
</evidence>
<keyword evidence="9" id="KW-0833">Ubl conjugation pathway</keyword>
<dbReference type="Gene3D" id="3.30.40.10">
    <property type="entry name" value="Zinc/RING finger domain, C3HC4 (zinc finger)"/>
    <property type="match status" value="1"/>
</dbReference>
<evidence type="ECO:0000313" key="19">
    <source>
        <dbReference type="Proteomes" id="UP000236161"/>
    </source>
</evidence>
<feature type="transmembrane region" description="Helical" evidence="16">
    <location>
        <begin position="57"/>
        <end position="78"/>
    </location>
</feature>
<evidence type="ECO:0000256" key="12">
    <source>
        <dbReference type="ARBA" id="ARBA00023136"/>
    </source>
</evidence>
<feature type="domain" description="RING-type" evidence="17">
    <location>
        <begin position="135"/>
        <end position="177"/>
    </location>
</feature>
<keyword evidence="7" id="KW-0479">Metal-binding</keyword>
<dbReference type="FunFam" id="3.30.40.10:FF:000187">
    <property type="entry name" value="E3 ubiquitin-protein ligase ATL6"/>
    <property type="match status" value="1"/>
</dbReference>
<keyword evidence="12 16" id="KW-0472">Membrane</keyword>
<dbReference type="Pfam" id="PF13639">
    <property type="entry name" value="zf-RING_2"/>
    <property type="match status" value="1"/>
</dbReference>
<evidence type="ECO:0000256" key="14">
    <source>
        <dbReference type="PROSITE-ProRule" id="PRU00175"/>
    </source>
</evidence>
<comment type="catalytic activity">
    <reaction evidence="1">
        <text>S-ubiquitinyl-[E2 ubiquitin-conjugating enzyme]-L-cysteine + [acceptor protein]-L-lysine = [E2 ubiquitin-conjugating enzyme]-L-cysteine + N(6)-ubiquitinyl-[acceptor protein]-L-lysine.</text>
        <dbReference type="EC" id="2.3.2.27"/>
    </reaction>
</comment>
<dbReference type="GO" id="GO:0008270">
    <property type="term" value="F:zinc ion binding"/>
    <property type="evidence" value="ECO:0007669"/>
    <property type="project" value="UniProtKB-KW"/>
</dbReference>
<evidence type="ECO:0000256" key="6">
    <source>
        <dbReference type="ARBA" id="ARBA00022692"/>
    </source>
</evidence>
<keyword evidence="8 14" id="KW-0863">Zinc-finger</keyword>
<dbReference type="InterPro" id="IPR001841">
    <property type="entry name" value="Znf_RING"/>
</dbReference>
<dbReference type="OrthoDB" id="773297at2759"/>
<dbReference type="InterPro" id="IPR053238">
    <property type="entry name" value="RING-H2_zinc_finger"/>
</dbReference>
<evidence type="ECO:0000313" key="18">
    <source>
        <dbReference type="EMBL" id="PKA59493.1"/>
    </source>
</evidence>
<comment type="similarity">
    <text evidence="13">Belongs to the RING-type zinc finger family. ATL subfamily.</text>
</comment>
<evidence type="ECO:0000256" key="16">
    <source>
        <dbReference type="SAM" id="Phobius"/>
    </source>
</evidence>
<proteinExistence type="inferred from homology"/>
<evidence type="ECO:0000256" key="10">
    <source>
        <dbReference type="ARBA" id="ARBA00022833"/>
    </source>
</evidence>
<keyword evidence="19" id="KW-1185">Reference proteome</keyword>
<dbReference type="InterPro" id="IPR013083">
    <property type="entry name" value="Znf_RING/FYVE/PHD"/>
</dbReference>
<dbReference type="GO" id="GO:0016020">
    <property type="term" value="C:membrane"/>
    <property type="evidence" value="ECO:0007669"/>
    <property type="project" value="UniProtKB-SubCell"/>
</dbReference>